<evidence type="ECO:0000256" key="1">
    <source>
        <dbReference type="ARBA" id="ARBA00022694"/>
    </source>
</evidence>
<evidence type="ECO:0000313" key="9">
    <source>
        <dbReference type="Proteomes" id="UP000830055"/>
    </source>
</evidence>
<evidence type="ECO:0000256" key="4">
    <source>
        <dbReference type="ARBA" id="ARBA00022801"/>
    </source>
</evidence>
<evidence type="ECO:0000256" key="6">
    <source>
        <dbReference type="HAMAP-Rule" id="MF_00227"/>
    </source>
</evidence>
<accession>A0ABN6M3X2</accession>
<dbReference type="InterPro" id="IPR000100">
    <property type="entry name" value="RNase_P"/>
</dbReference>
<evidence type="ECO:0000256" key="2">
    <source>
        <dbReference type="ARBA" id="ARBA00022722"/>
    </source>
</evidence>
<dbReference type="Pfam" id="PF00825">
    <property type="entry name" value="Ribonuclease_P"/>
    <property type="match status" value="1"/>
</dbReference>
<evidence type="ECO:0000256" key="7">
    <source>
        <dbReference type="NCBIfam" id="TIGR00188"/>
    </source>
</evidence>
<protein>
    <recommendedName>
        <fullName evidence="6 7">Ribonuclease P protein component</fullName>
        <shortName evidence="6">RNase P protein</shortName>
        <shortName evidence="6">RNaseP protein</shortName>
        <ecNumber evidence="6 7">3.1.26.5</ecNumber>
    </recommendedName>
    <alternativeName>
        <fullName evidence="6">Protein C5</fullName>
    </alternativeName>
</protein>
<evidence type="ECO:0000256" key="3">
    <source>
        <dbReference type="ARBA" id="ARBA00022759"/>
    </source>
</evidence>
<keyword evidence="4 6" id="KW-0378">Hydrolase</keyword>
<keyword evidence="5 6" id="KW-0694">RNA-binding</keyword>
<comment type="subunit">
    <text evidence="6">Consists of a catalytic RNA component (M1 or rnpB) and a protein subunit.</text>
</comment>
<evidence type="ECO:0000313" key="8">
    <source>
        <dbReference type="EMBL" id="BDD85812.1"/>
    </source>
</evidence>
<dbReference type="EC" id="3.1.26.5" evidence="6 7"/>
<organism evidence="8 9">
    <name type="scientific">Desulfofustis limnaeus</name>
    <dbReference type="NCBI Taxonomy" id="2740163"/>
    <lineage>
        <taxon>Bacteria</taxon>
        <taxon>Pseudomonadati</taxon>
        <taxon>Thermodesulfobacteriota</taxon>
        <taxon>Desulfobulbia</taxon>
        <taxon>Desulfobulbales</taxon>
        <taxon>Desulfocapsaceae</taxon>
        <taxon>Desulfofustis</taxon>
    </lineage>
</organism>
<keyword evidence="2 6" id="KW-0540">Nuclease</keyword>
<comment type="similarity">
    <text evidence="6">Belongs to the RnpA family.</text>
</comment>
<keyword evidence="3 6" id="KW-0255">Endonuclease</keyword>
<dbReference type="InterPro" id="IPR020568">
    <property type="entry name" value="Ribosomal_Su5_D2-typ_SF"/>
</dbReference>
<dbReference type="Gene3D" id="3.30.230.10">
    <property type="match status" value="1"/>
</dbReference>
<sequence length="103" mass="11934">MRKNGEFNTVYRQGKRLYGRGFGLVYLTNRCGYNRIGISVSRKVKGAVVRNRIKRIFKESFRLNRGLYPPEADIVVTVRPDFSLQSPQHIDQAVKSLFRLESV</sequence>
<dbReference type="PANTHER" id="PTHR33992">
    <property type="entry name" value="RIBONUCLEASE P PROTEIN COMPONENT"/>
    <property type="match status" value="1"/>
</dbReference>
<dbReference type="EMBL" id="AP025516">
    <property type="protein sequence ID" value="BDD85812.1"/>
    <property type="molecule type" value="Genomic_DNA"/>
</dbReference>
<dbReference type="InterPro" id="IPR014721">
    <property type="entry name" value="Ribsml_uS5_D2-typ_fold_subgr"/>
</dbReference>
<gene>
    <name evidence="6" type="primary">rnpA</name>
    <name evidence="8" type="ORF">DPPLL_01770</name>
</gene>
<reference evidence="8 9" key="1">
    <citation type="submission" date="2022-01" db="EMBL/GenBank/DDBJ databases">
        <title>Desulfofustis limnae sp. nov., a novel mesophilic sulfate-reducing bacterium isolated from marsh soil.</title>
        <authorList>
            <person name="Watanabe M."/>
            <person name="Takahashi A."/>
            <person name="Kojima H."/>
            <person name="Fukui M."/>
        </authorList>
    </citation>
    <scope>NUCLEOTIDE SEQUENCE [LARGE SCALE GENOMIC DNA]</scope>
    <source>
        <strain evidence="8 9">PPLL</strain>
    </source>
</reference>
<dbReference type="Proteomes" id="UP000830055">
    <property type="component" value="Chromosome"/>
</dbReference>
<dbReference type="NCBIfam" id="TIGR00188">
    <property type="entry name" value="rnpA"/>
    <property type="match status" value="1"/>
</dbReference>
<keyword evidence="1 6" id="KW-0819">tRNA processing</keyword>
<evidence type="ECO:0000256" key="5">
    <source>
        <dbReference type="ARBA" id="ARBA00022884"/>
    </source>
</evidence>
<name>A0ABN6M3X2_9BACT</name>
<keyword evidence="9" id="KW-1185">Reference proteome</keyword>
<dbReference type="HAMAP" id="MF_00227">
    <property type="entry name" value="RNase_P"/>
    <property type="match status" value="1"/>
</dbReference>
<comment type="function">
    <text evidence="6">RNaseP catalyzes the removal of the 5'-leader sequence from pre-tRNA to produce the mature 5'-terminus. It can also cleave other RNA substrates such as 4.5S RNA. The protein component plays an auxiliary but essential role in vivo by binding to the 5'-leader sequence and broadening the substrate specificity of the ribozyme.</text>
</comment>
<comment type="catalytic activity">
    <reaction evidence="6">
        <text>Endonucleolytic cleavage of RNA, removing 5'-extranucleotides from tRNA precursor.</text>
        <dbReference type="EC" id="3.1.26.5"/>
    </reaction>
</comment>
<dbReference type="PANTHER" id="PTHR33992:SF1">
    <property type="entry name" value="RIBONUCLEASE P PROTEIN COMPONENT"/>
    <property type="match status" value="1"/>
</dbReference>
<proteinExistence type="inferred from homology"/>
<dbReference type="SUPFAM" id="SSF54211">
    <property type="entry name" value="Ribosomal protein S5 domain 2-like"/>
    <property type="match status" value="1"/>
</dbReference>